<keyword evidence="1" id="KW-0802">TPR repeat</keyword>
<dbReference type="EMBL" id="DXEN01000027">
    <property type="protein sequence ID" value="HIX85798.1"/>
    <property type="molecule type" value="Genomic_DNA"/>
</dbReference>
<feature type="chain" id="PRO_5038593052" description="Tetratricopeptide repeat protein" evidence="2">
    <location>
        <begin position="22"/>
        <end position="454"/>
    </location>
</feature>
<evidence type="ECO:0000256" key="1">
    <source>
        <dbReference type="PROSITE-ProRule" id="PRU00339"/>
    </source>
</evidence>
<dbReference type="Proteomes" id="UP000823847">
    <property type="component" value="Unassembled WGS sequence"/>
</dbReference>
<dbReference type="SMART" id="SM00028">
    <property type="entry name" value="TPR"/>
    <property type="match status" value="2"/>
</dbReference>
<keyword evidence="2" id="KW-0732">Signal</keyword>
<evidence type="ECO:0008006" key="5">
    <source>
        <dbReference type="Google" id="ProtNLM"/>
    </source>
</evidence>
<accession>A0A9D2BQE7</accession>
<feature type="repeat" description="TPR" evidence="1">
    <location>
        <begin position="291"/>
        <end position="324"/>
    </location>
</feature>
<dbReference type="PROSITE" id="PS50005">
    <property type="entry name" value="TPR"/>
    <property type="match status" value="2"/>
</dbReference>
<organism evidence="3 4">
    <name type="scientific">Candidatus Parabacteroides intestinigallinarum</name>
    <dbReference type="NCBI Taxonomy" id="2838722"/>
    <lineage>
        <taxon>Bacteria</taxon>
        <taxon>Pseudomonadati</taxon>
        <taxon>Bacteroidota</taxon>
        <taxon>Bacteroidia</taxon>
        <taxon>Bacteroidales</taxon>
        <taxon>Tannerellaceae</taxon>
        <taxon>Parabacteroides</taxon>
    </lineage>
</organism>
<sequence length="454" mass="50789">MKIKVLLLALGCTMGTLGAYAQKGVDTGTQFGSGEDSVRCITNISLFVPYAKAGNYKDAYEFWKIVYDECPAATKDIYLYGVRIMGWKVAQEKDPAKRKALIDDLMAVYDKRVKYFGNDRRYGKDWIVSRKAQDYLAQMGDNADYNVTYDWLKEIVDEKGDKTEALGLSLFAFSSMKKMVADPNFKEQYIQDYLKVSGALDAQYQAAQAANNKKEADAMMAYKASVDNAFANSGAADCETLQNLYASKIEENKDNLEYLKTVISLLRRMRCQEIDAYFAASGYAYKLEPSADAAVGLAKQAVKAKDYDTAIKFFEEAANMETDATAKADDYYMIALLVFEQNSYSKARTYCRKALDENPNYGNAYMLMGKMYAATSKSVYPDDAVLARAVYYAAIDKFQKAKEVDPSVAEEANSLIASYRAHLPSTEEIFMHPDLEKGKSFTIGGWIGESTVIR</sequence>
<reference evidence="3" key="2">
    <citation type="submission" date="2021-04" db="EMBL/GenBank/DDBJ databases">
        <authorList>
            <person name="Gilroy R."/>
        </authorList>
    </citation>
    <scope>NUCLEOTIDE SEQUENCE</scope>
    <source>
        <strain evidence="3">ChiHecec2B26-12326</strain>
    </source>
</reference>
<evidence type="ECO:0000256" key="2">
    <source>
        <dbReference type="SAM" id="SignalP"/>
    </source>
</evidence>
<dbReference type="AlphaFoldDB" id="A0A9D2BQE7"/>
<dbReference type="SUPFAM" id="SSF48452">
    <property type="entry name" value="TPR-like"/>
    <property type="match status" value="1"/>
</dbReference>
<evidence type="ECO:0000313" key="3">
    <source>
        <dbReference type="EMBL" id="HIX85798.1"/>
    </source>
</evidence>
<protein>
    <recommendedName>
        <fullName evidence="5">Tetratricopeptide repeat protein</fullName>
    </recommendedName>
</protein>
<dbReference type="InterPro" id="IPR011990">
    <property type="entry name" value="TPR-like_helical_dom_sf"/>
</dbReference>
<name>A0A9D2BQE7_9BACT</name>
<dbReference type="InterPro" id="IPR019734">
    <property type="entry name" value="TPR_rpt"/>
</dbReference>
<reference evidence="3" key="1">
    <citation type="journal article" date="2021" name="PeerJ">
        <title>Extensive microbial diversity within the chicken gut microbiome revealed by metagenomics and culture.</title>
        <authorList>
            <person name="Gilroy R."/>
            <person name="Ravi A."/>
            <person name="Getino M."/>
            <person name="Pursley I."/>
            <person name="Horton D.L."/>
            <person name="Alikhan N.F."/>
            <person name="Baker D."/>
            <person name="Gharbi K."/>
            <person name="Hall N."/>
            <person name="Watson M."/>
            <person name="Adriaenssens E.M."/>
            <person name="Foster-Nyarko E."/>
            <person name="Jarju S."/>
            <person name="Secka A."/>
            <person name="Antonio M."/>
            <person name="Oren A."/>
            <person name="Chaudhuri R.R."/>
            <person name="La Ragione R."/>
            <person name="Hildebrand F."/>
            <person name="Pallen M.J."/>
        </authorList>
    </citation>
    <scope>NUCLEOTIDE SEQUENCE</scope>
    <source>
        <strain evidence="3">ChiHecec2B26-12326</strain>
    </source>
</reference>
<gene>
    <name evidence="3" type="ORF">H9848_04230</name>
</gene>
<evidence type="ECO:0000313" key="4">
    <source>
        <dbReference type="Proteomes" id="UP000823847"/>
    </source>
</evidence>
<dbReference type="Gene3D" id="1.25.40.10">
    <property type="entry name" value="Tetratricopeptide repeat domain"/>
    <property type="match status" value="1"/>
</dbReference>
<feature type="signal peptide" evidence="2">
    <location>
        <begin position="1"/>
        <end position="21"/>
    </location>
</feature>
<feature type="repeat" description="TPR" evidence="1">
    <location>
        <begin position="328"/>
        <end position="361"/>
    </location>
</feature>
<comment type="caution">
    <text evidence="3">The sequence shown here is derived from an EMBL/GenBank/DDBJ whole genome shotgun (WGS) entry which is preliminary data.</text>
</comment>
<proteinExistence type="predicted"/>